<dbReference type="GO" id="GO:0016020">
    <property type="term" value="C:membrane"/>
    <property type="evidence" value="ECO:0007669"/>
    <property type="project" value="UniProtKB-SubCell"/>
</dbReference>
<protein>
    <recommendedName>
        <fullName evidence="9">Phospholipid/glycerol acyltransferase domain-containing protein</fullName>
    </recommendedName>
</protein>
<keyword evidence="8" id="KW-0012">Acyltransferase</keyword>
<keyword evidence="11" id="KW-1185">Reference proteome</keyword>
<proteinExistence type="inferred from homology"/>
<dbReference type="PANTHER" id="PTHR23063">
    <property type="entry name" value="PHOSPHOLIPID ACYLTRANSFERASE"/>
    <property type="match status" value="1"/>
</dbReference>
<evidence type="ECO:0000259" key="9">
    <source>
        <dbReference type="SMART" id="SM00563"/>
    </source>
</evidence>
<dbReference type="AlphaFoldDB" id="A0AAV0EWC1"/>
<organism evidence="10 11">
    <name type="scientific">Cuscuta epithymum</name>
    <dbReference type="NCBI Taxonomy" id="186058"/>
    <lineage>
        <taxon>Eukaryota</taxon>
        <taxon>Viridiplantae</taxon>
        <taxon>Streptophyta</taxon>
        <taxon>Embryophyta</taxon>
        <taxon>Tracheophyta</taxon>
        <taxon>Spermatophyta</taxon>
        <taxon>Magnoliopsida</taxon>
        <taxon>eudicotyledons</taxon>
        <taxon>Gunneridae</taxon>
        <taxon>Pentapetalae</taxon>
        <taxon>asterids</taxon>
        <taxon>lamiids</taxon>
        <taxon>Solanales</taxon>
        <taxon>Convolvulaceae</taxon>
        <taxon>Cuscuteae</taxon>
        <taxon>Cuscuta</taxon>
        <taxon>Cuscuta subgen. Cuscuta</taxon>
    </lineage>
</organism>
<evidence type="ECO:0000256" key="8">
    <source>
        <dbReference type="ARBA" id="ARBA00023315"/>
    </source>
</evidence>
<name>A0AAV0EWC1_9ASTE</name>
<evidence type="ECO:0000256" key="2">
    <source>
        <dbReference type="ARBA" id="ARBA00008655"/>
    </source>
</evidence>
<comment type="caution">
    <text evidence="10">The sequence shown here is derived from an EMBL/GenBank/DDBJ whole genome shotgun (WGS) entry which is preliminary data.</text>
</comment>
<dbReference type="GO" id="GO:0005783">
    <property type="term" value="C:endoplasmic reticulum"/>
    <property type="evidence" value="ECO:0007669"/>
    <property type="project" value="TreeGrafter"/>
</dbReference>
<comment type="subcellular location">
    <subcellularLocation>
        <location evidence="1">Membrane</location>
    </subcellularLocation>
</comment>
<dbReference type="Pfam" id="PF01553">
    <property type="entry name" value="Acyltransferase"/>
    <property type="match status" value="1"/>
</dbReference>
<evidence type="ECO:0000313" key="10">
    <source>
        <dbReference type="EMBL" id="CAH9127387.1"/>
    </source>
</evidence>
<feature type="domain" description="Phospholipid/glycerol acyltransferase" evidence="9">
    <location>
        <begin position="1"/>
        <end position="99"/>
    </location>
</feature>
<accession>A0AAV0EWC1</accession>
<dbReference type="GO" id="GO:0019432">
    <property type="term" value="P:triglyceride biosynthetic process"/>
    <property type="evidence" value="ECO:0007669"/>
    <property type="project" value="TreeGrafter"/>
</dbReference>
<sequence>MIDFIILEQMTAFAVIMQKHPGWVGFLQSTILEGVGCIWFNRSEAKDREIVARKLREHVEGADNNPLLIFPEGTCVNNQYTVMFKKAIFHYTPAAIDDLMGSCMRCLVLGASKSKARRDTN</sequence>
<dbReference type="SMART" id="SM00563">
    <property type="entry name" value="PlsC"/>
    <property type="match status" value="1"/>
</dbReference>
<keyword evidence="6" id="KW-0443">Lipid metabolism</keyword>
<evidence type="ECO:0000256" key="6">
    <source>
        <dbReference type="ARBA" id="ARBA00023098"/>
    </source>
</evidence>
<evidence type="ECO:0000313" key="11">
    <source>
        <dbReference type="Proteomes" id="UP001152523"/>
    </source>
</evidence>
<keyword evidence="4" id="KW-0812">Transmembrane</keyword>
<comment type="similarity">
    <text evidence="2">Belongs to the 1-acyl-sn-glycerol-3-phosphate acyltransferase family.</text>
</comment>
<dbReference type="PANTHER" id="PTHR23063:SF2">
    <property type="entry name" value="GLYCEROL-3-PHOSPHATE ACYLTRANSFERASE 4, ISOFORM D-RELATED"/>
    <property type="match status" value="1"/>
</dbReference>
<dbReference type="EMBL" id="CAMAPF010000947">
    <property type="protein sequence ID" value="CAH9127387.1"/>
    <property type="molecule type" value="Genomic_DNA"/>
</dbReference>
<reference evidence="10" key="1">
    <citation type="submission" date="2022-07" db="EMBL/GenBank/DDBJ databases">
        <authorList>
            <person name="Macas J."/>
            <person name="Novak P."/>
            <person name="Neumann P."/>
        </authorList>
    </citation>
    <scope>NUCLEOTIDE SEQUENCE</scope>
</reference>
<gene>
    <name evidence="10" type="ORF">CEPIT_LOCUS28276</name>
</gene>
<evidence type="ECO:0000256" key="1">
    <source>
        <dbReference type="ARBA" id="ARBA00004370"/>
    </source>
</evidence>
<dbReference type="Proteomes" id="UP001152523">
    <property type="component" value="Unassembled WGS sequence"/>
</dbReference>
<evidence type="ECO:0000256" key="7">
    <source>
        <dbReference type="ARBA" id="ARBA00023136"/>
    </source>
</evidence>
<keyword evidence="5" id="KW-1133">Transmembrane helix</keyword>
<dbReference type="InterPro" id="IPR002123">
    <property type="entry name" value="Plipid/glycerol_acylTrfase"/>
</dbReference>
<evidence type="ECO:0000256" key="5">
    <source>
        <dbReference type="ARBA" id="ARBA00022989"/>
    </source>
</evidence>
<dbReference type="GO" id="GO:0004366">
    <property type="term" value="F:glycerol-3-phosphate O-acyltransferase activity"/>
    <property type="evidence" value="ECO:0007669"/>
    <property type="project" value="TreeGrafter"/>
</dbReference>
<keyword evidence="7" id="KW-0472">Membrane</keyword>
<evidence type="ECO:0000256" key="3">
    <source>
        <dbReference type="ARBA" id="ARBA00022679"/>
    </source>
</evidence>
<evidence type="ECO:0000256" key="4">
    <source>
        <dbReference type="ARBA" id="ARBA00022692"/>
    </source>
</evidence>
<keyword evidence="3" id="KW-0808">Transferase</keyword>